<feature type="region of interest" description="Disordered" evidence="1">
    <location>
        <begin position="163"/>
        <end position="184"/>
    </location>
</feature>
<evidence type="ECO:0000256" key="1">
    <source>
        <dbReference type="SAM" id="MobiDB-lite"/>
    </source>
</evidence>
<dbReference type="EMBL" id="SKBQ01000021">
    <property type="protein sequence ID" value="TPX15447.1"/>
    <property type="molecule type" value="Genomic_DNA"/>
</dbReference>
<feature type="compositionally biased region" description="Polar residues" evidence="1">
    <location>
        <begin position="235"/>
        <end position="252"/>
    </location>
</feature>
<dbReference type="Proteomes" id="UP000319257">
    <property type="component" value="Unassembled WGS sequence"/>
</dbReference>
<gene>
    <name evidence="2" type="ORF">E0L32_004427</name>
</gene>
<feature type="compositionally biased region" description="Basic and acidic residues" evidence="1">
    <location>
        <begin position="374"/>
        <end position="396"/>
    </location>
</feature>
<feature type="compositionally biased region" description="Acidic residues" evidence="1">
    <location>
        <begin position="220"/>
        <end position="232"/>
    </location>
</feature>
<organism evidence="2 3">
    <name type="scientific">Thyridium curvatum</name>
    <dbReference type="NCBI Taxonomy" id="1093900"/>
    <lineage>
        <taxon>Eukaryota</taxon>
        <taxon>Fungi</taxon>
        <taxon>Dikarya</taxon>
        <taxon>Ascomycota</taxon>
        <taxon>Pezizomycotina</taxon>
        <taxon>Sordariomycetes</taxon>
        <taxon>Sordariomycetidae</taxon>
        <taxon>Thyridiales</taxon>
        <taxon>Thyridiaceae</taxon>
        <taxon>Thyridium</taxon>
    </lineage>
</organism>
<sequence length="469" mass="51469">MAGEALTFQSQMPSPLSSPQAAPTMPIGEELNRGVREFVFDLCLNKLKKGEASITSTYNEFVAGQDRALKEQQRLCQKLFTEVQNDVFHAVRESTRISEEEAVSIMEELSAKFSNPLWSVKGTPLMNPADFSSQIPSTPPPEVDHNGIPSATVSVAEAVPVLEPIEGPSTPPTELNQHRAQSATLSVGEATPLLTSVEQPSTPHPETRCSDGPSASLFMGEDESTAQADVEESPMPSSSKRAQSPDLSSIETPSKRLRTTQTSGNNLEPAGTSTRYRIKPADRRKTSHRTLMMNEVDGLEYIISPSISPGQWFIFRCGCKNHPFVRDPLESGFGLRRHLKSKPHQNFHDHLDYEMSDEDLILKYGYEVQDADEESAKRSNEMLKERRAKKATEMAKRPSPKTPTPRRRRAGPRPGASVPEAQTTVPVADMSVNGEMPATPPLASWPVISDVQGDSDTESLPPLSSVGRK</sequence>
<keyword evidence="3" id="KW-1185">Reference proteome</keyword>
<accession>A0A507B6N2</accession>
<protein>
    <submittedName>
        <fullName evidence="2">Uncharacterized protein</fullName>
    </submittedName>
</protein>
<reference evidence="2 3" key="1">
    <citation type="submission" date="2019-06" db="EMBL/GenBank/DDBJ databases">
        <title>Draft genome sequence of the filamentous fungus Phialemoniopsis curvata isolated from diesel fuel.</title>
        <authorList>
            <person name="Varaljay V.A."/>
            <person name="Lyon W.J."/>
            <person name="Crouch A.L."/>
            <person name="Drake C.E."/>
            <person name="Hollomon J.M."/>
            <person name="Nadeau L.J."/>
            <person name="Nunn H.S."/>
            <person name="Stevenson B.S."/>
            <person name="Bojanowski C.L."/>
            <person name="Crookes-Goodson W.J."/>
        </authorList>
    </citation>
    <scope>NUCLEOTIDE SEQUENCE [LARGE SCALE GENOMIC DNA]</scope>
    <source>
        <strain evidence="2 3">D216</strain>
    </source>
</reference>
<feature type="region of interest" description="Disordered" evidence="1">
    <location>
        <begin position="1"/>
        <end position="25"/>
    </location>
</feature>
<name>A0A507B6N2_9PEZI</name>
<feature type="region of interest" description="Disordered" evidence="1">
    <location>
        <begin position="196"/>
        <end position="276"/>
    </location>
</feature>
<feature type="region of interest" description="Disordered" evidence="1">
    <location>
        <begin position="371"/>
        <end position="469"/>
    </location>
</feature>
<evidence type="ECO:0000313" key="2">
    <source>
        <dbReference type="EMBL" id="TPX15447.1"/>
    </source>
</evidence>
<feature type="compositionally biased region" description="Polar residues" evidence="1">
    <location>
        <begin position="172"/>
        <end position="184"/>
    </location>
</feature>
<dbReference type="AlphaFoldDB" id="A0A507B6N2"/>
<proteinExistence type="predicted"/>
<dbReference type="GeneID" id="41971874"/>
<comment type="caution">
    <text evidence="2">The sequence shown here is derived from an EMBL/GenBank/DDBJ whole genome shotgun (WGS) entry which is preliminary data.</text>
</comment>
<feature type="compositionally biased region" description="Low complexity" evidence="1">
    <location>
        <begin position="9"/>
        <end position="23"/>
    </location>
</feature>
<evidence type="ECO:0000313" key="3">
    <source>
        <dbReference type="Proteomes" id="UP000319257"/>
    </source>
</evidence>
<dbReference type="InParanoid" id="A0A507B6N2"/>
<feature type="compositionally biased region" description="Polar residues" evidence="1">
    <location>
        <begin position="259"/>
        <end position="275"/>
    </location>
</feature>
<dbReference type="RefSeq" id="XP_030997158.1">
    <property type="nucleotide sequence ID" value="XM_031138837.1"/>
</dbReference>